<dbReference type="GO" id="GO:0046983">
    <property type="term" value="F:protein dimerization activity"/>
    <property type="evidence" value="ECO:0007669"/>
    <property type="project" value="InterPro"/>
</dbReference>
<evidence type="ECO:0000259" key="1">
    <source>
        <dbReference type="Pfam" id="PF05699"/>
    </source>
</evidence>
<dbReference type="GO" id="GO:0005634">
    <property type="term" value="C:nucleus"/>
    <property type="evidence" value="ECO:0007669"/>
    <property type="project" value="TreeGrafter"/>
</dbReference>
<dbReference type="EMBL" id="WJBH02000085">
    <property type="protein sequence ID" value="KAI9550795.1"/>
    <property type="molecule type" value="Genomic_DNA"/>
</dbReference>
<proteinExistence type="predicted"/>
<dbReference type="Proteomes" id="UP000820818">
    <property type="component" value="Unassembled WGS sequence"/>
</dbReference>
<dbReference type="InterPro" id="IPR008906">
    <property type="entry name" value="HATC_C_dom"/>
</dbReference>
<feature type="domain" description="HAT C-terminal dimerisation" evidence="1">
    <location>
        <begin position="144"/>
        <end position="202"/>
    </location>
</feature>
<dbReference type="PANTHER" id="PTHR46169">
    <property type="entry name" value="DNA REPLICATION-RELATED ELEMENT FACTOR, ISOFORM A"/>
    <property type="match status" value="1"/>
</dbReference>
<accession>A0AAD5KUT3</accession>
<sequence>MATTYLEGDLYPTTASVIPSILSLEEHFQITKEKDRDMKKRFGTFMDVKHDEFDPIYLIFSLLHPCKTLELNGELFEEGKRRLLDFIKQEIAEGNCLYHSSRSKADRNPHTQLFKRRRIVNSNTSSSTVQEDSNIAELKREVEEYIEILNKGDFHAEADPLVFWREKSGRFPNLSPIALQYLAMPATSASAERLFSCSGLSCKGKKTNVSSVLLESQTLCRFNKKFDF</sequence>
<name>A0AAD5KUT3_9CRUS</name>
<reference evidence="2" key="1">
    <citation type="submission" date="2022-05" db="EMBL/GenBank/DDBJ databases">
        <title>A multi-omics perspective on studying reproductive biology in Daphnia sinensis.</title>
        <authorList>
            <person name="Jia J."/>
        </authorList>
    </citation>
    <scope>NUCLEOTIDE SEQUENCE</scope>
    <source>
        <strain evidence="2">WSL</strain>
    </source>
</reference>
<dbReference type="Pfam" id="PF05699">
    <property type="entry name" value="Dimer_Tnp_hAT"/>
    <property type="match status" value="1"/>
</dbReference>
<gene>
    <name evidence="2" type="ORF">GHT06_006748</name>
</gene>
<evidence type="ECO:0000313" key="3">
    <source>
        <dbReference type="Proteomes" id="UP000820818"/>
    </source>
</evidence>
<dbReference type="GO" id="GO:0006357">
    <property type="term" value="P:regulation of transcription by RNA polymerase II"/>
    <property type="evidence" value="ECO:0007669"/>
    <property type="project" value="TreeGrafter"/>
</dbReference>
<dbReference type="SUPFAM" id="SSF53098">
    <property type="entry name" value="Ribonuclease H-like"/>
    <property type="match status" value="1"/>
</dbReference>
<dbReference type="InterPro" id="IPR012337">
    <property type="entry name" value="RNaseH-like_sf"/>
</dbReference>
<protein>
    <recommendedName>
        <fullName evidence="1">HAT C-terminal dimerisation domain-containing protein</fullName>
    </recommendedName>
</protein>
<dbReference type="AlphaFoldDB" id="A0AAD5KUT3"/>
<organism evidence="2 3">
    <name type="scientific">Daphnia sinensis</name>
    <dbReference type="NCBI Taxonomy" id="1820382"/>
    <lineage>
        <taxon>Eukaryota</taxon>
        <taxon>Metazoa</taxon>
        <taxon>Ecdysozoa</taxon>
        <taxon>Arthropoda</taxon>
        <taxon>Crustacea</taxon>
        <taxon>Branchiopoda</taxon>
        <taxon>Diplostraca</taxon>
        <taxon>Cladocera</taxon>
        <taxon>Anomopoda</taxon>
        <taxon>Daphniidae</taxon>
        <taxon>Daphnia</taxon>
        <taxon>Daphnia similis group</taxon>
    </lineage>
</organism>
<evidence type="ECO:0000313" key="2">
    <source>
        <dbReference type="EMBL" id="KAI9550795.1"/>
    </source>
</evidence>
<dbReference type="PANTHER" id="PTHR46169:SF29">
    <property type="entry name" value="DNA REPLICATION-RELATED ELEMENT FACTOR, ISOFORM A"/>
    <property type="match status" value="1"/>
</dbReference>
<comment type="caution">
    <text evidence="2">The sequence shown here is derived from an EMBL/GenBank/DDBJ whole genome shotgun (WGS) entry which is preliminary data.</text>
</comment>
<dbReference type="InterPro" id="IPR052717">
    <property type="entry name" value="Vacuolar_transposase_reg"/>
</dbReference>
<keyword evidence="3" id="KW-1185">Reference proteome</keyword>